<keyword evidence="4" id="KW-0804">Transcription</keyword>
<sequence>MISADRSAAAPYCLADEPITAHEKQELRRVPARPGPVSDSRTRRKANPAVAAPRRVGARDPRRADRPRGARIPRLPDVAPAPRYTLSSPSACDATAIVQIHTQHRAHVAESRCSARATSALRQRKGKRRSEFRNMTVLEVGNMSEVGIRNLNHLRVFMAIVEKGSFTAAAECLSMSKSLVSEYLSRLEAEIDTQLVMRSTRRIAPTDAGNKLYSASQEFVSGLYDVIGSIRRLRHESTGLLRVAAPSGFSTAHLSSIAATFIHQHPQIELEIVCNDDEIDLVGERVDLAFETGWPKKKGFRMKMLGAFDQMLVASPEYSRKHAVPRHPDDLPGSHWIGHGGLANLSYSVFGNEGRSVRVQTSGRLKVKSVLLAHQMALAGAGISAFPDYLVAEDLREGRLHRLLPTWTMPKGGIYAFRTSPRQASVRERLFLSAVQAYLAGLSGEHSRAGAAPT</sequence>
<keyword evidence="2" id="KW-0805">Transcription regulation</keyword>
<name>Q2T8R2_BURTA</name>
<dbReference type="AlphaFoldDB" id="Q2T8R2"/>
<dbReference type="GO" id="GO:0006351">
    <property type="term" value="P:DNA-templated transcription"/>
    <property type="evidence" value="ECO:0007669"/>
    <property type="project" value="TreeGrafter"/>
</dbReference>
<evidence type="ECO:0000313" key="7">
    <source>
        <dbReference type="EMBL" id="ABC35271.1"/>
    </source>
</evidence>
<dbReference type="KEGG" id="bte:BTH_II0235"/>
<dbReference type="InterPro" id="IPR036390">
    <property type="entry name" value="WH_DNA-bd_sf"/>
</dbReference>
<dbReference type="SUPFAM" id="SSF53850">
    <property type="entry name" value="Periplasmic binding protein-like II"/>
    <property type="match status" value="1"/>
</dbReference>
<dbReference type="InterPro" id="IPR005119">
    <property type="entry name" value="LysR_subst-bd"/>
</dbReference>
<protein>
    <submittedName>
        <fullName evidence="7">Transcriptional regulator, LysR family</fullName>
    </submittedName>
</protein>
<keyword evidence="3" id="KW-0238">DNA-binding</keyword>
<evidence type="ECO:0000256" key="3">
    <source>
        <dbReference type="ARBA" id="ARBA00023125"/>
    </source>
</evidence>
<feature type="compositionally biased region" description="Basic and acidic residues" evidence="5">
    <location>
        <begin position="57"/>
        <end position="68"/>
    </location>
</feature>
<comment type="similarity">
    <text evidence="1">Belongs to the LysR transcriptional regulatory family.</text>
</comment>
<evidence type="ECO:0000313" key="8">
    <source>
        <dbReference type="Proteomes" id="UP000001930"/>
    </source>
</evidence>
<feature type="domain" description="HTH lysR-type" evidence="6">
    <location>
        <begin position="149"/>
        <end position="206"/>
    </location>
</feature>
<dbReference type="GO" id="GO:0003700">
    <property type="term" value="F:DNA-binding transcription factor activity"/>
    <property type="evidence" value="ECO:0007669"/>
    <property type="project" value="InterPro"/>
</dbReference>
<evidence type="ECO:0000256" key="4">
    <source>
        <dbReference type="ARBA" id="ARBA00023163"/>
    </source>
</evidence>
<dbReference type="InterPro" id="IPR000847">
    <property type="entry name" value="LysR_HTH_N"/>
</dbReference>
<reference evidence="7 8" key="1">
    <citation type="journal article" date="2005" name="BMC Genomics">
        <title>Bacterial genome adaptation to niches: divergence of the potential virulence genes in three Burkholderia species of different survival strategies.</title>
        <authorList>
            <person name="Kim H.S."/>
            <person name="Schell M.A."/>
            <person name="Yu Y."/>
            <person name="Ulrich R.L."/>
            <person name="Sarria S.H."/>
            <person name="Nierman W.C."/>
            <person name="DeShazer D."/>
        </authorList>
    </citation>
    <scope>NUCLEOTIDE SEQUENCE [LARGE SCALE GENOMIC DNA]</scope>
    <source>
        <strain evidence="8">ATCC 700388 / DSM 13276 / CCUG 48851 / CIP 106301 / E264</strain>
    </source>
</reference>
<evidence type="ECO:0000256" key="1">
    <source>
        <dbReference type="ARBA" id="ARBA00009437"/>
    </source>
</evidence>
<dbReference type="PANTHER" id="PTHR30537">
    <property type="entry name" value="HTH-TYPE TRANSCRIPTIONAL REGULATOR"/>
    <property type="match status" value="1"/>
</dbReference>
<feature type="region of interest" description="Disordered" evidence="5">
    <location>
        <begin position="23"/>
        <end position="80"/>
    </location>
</feature>
<proteinExistence type="inferred from homology"/>
<dbReference type="HOGENOM" id="CLU_603665_0_0_4"/>
<dbReference type="Gene3D" id="3.40.190.290">
    <property type="match status" value="1"/>
</dbReference>
<dbReference type="EMBL" id="CP000085">
    <property type="protein sequence ID" value="ABC35271.1"/>
    <property type="molecule type" value="Genomic_DNA"/>
</dbReference>
<dbReference type="PROSITE" id="PS50931">
    <property type="entry name" value="HTH_LYSR"/>
    <property type="match status" value="1"/>
</dbReference>
<accession>Q2T8R2</accession>
<organism evidence="7 8">
    <name type="scientific">Burkholderia thailandensis (strain ATCC 700388 / DSM 13276 / CCUG 48851 / CIP 106301 / E264)</name>
    <dbReference type="NCBI Taxonomy" id="271848"/>
    <lineage>
        <taxon>Bacteria</taxon>
        <taxon>Pseudomonadati</taxon>
        <taxon>Pseudomonadota</taxon>
        <taxon>Betaproteobacteria</taxon>
        <taxon>Burkholderiales</taxon>
        <taxon>Burkholderiaceae</taxon>
        <taxon>Burkholderia</taxon>
        <taxon>pseudomallei group</taxon>
    </lineage>
</organism>
<evidence type="ECO:0000259" key="6">
    <source>
        <dbReference type="PROSITE" id="PS50931"/>
    </source>
</evidence>
<dbReference type="InterPro" id="IPR036388">
    <property type="entry name" value="WH-like_DNA-bd_sf"/>
</dbReference>
<dbReference type="SUPFAM" id="SSF46785">
    <property type="entry name" value="Winged helix' DNA-binding domain"/>
    <property type="match status" value="1"/>
</dbReference>
<gene>
    <name evidence="7" type="ordered locus">BTH_II0235</name>
</gene>
<dbReference type="PANTHER" id="PTHR30537:SF66">
    <property type="entry name" value="IRON-REGULATED VIRULENCE REGULATORY PROTEIN IRGB"/>
    <property type="match status" value="1"/>
</dbReference>
<dbReference type="CDD" id="cd08422">
    <property type="entry name" value="PBP2_CrgA_like"/>
    <property type="match status" value="1"/>
</dbReference>
<dbReference type="Proteomes" id="UP000001930">
    <property type="component" value="Chromosome II"/>
</dbReference>
<keyword evidence="8" id="KW-1185">Reference proteome</keyword>
<dbReference type="FunFam" id="1.10.10.10:FF:000001">
    <property type="entry name" value="LysR family transcriptional regulator"/>
    <property type="match status" value="1"/>
</dbReference>
<dbReference type="Pfam" id="PF03466">
    <property type="entry name" value="LysR_substrate"/>
    <property type="match status" value="1"/>
</dbReference>
<dbReference type="Gene3D" id="1.10.10.10">
    <property type="entry name" value="Winged helix-like DNA-binding domain superfamily/Winged helix DNA-binding domain"/>
    <property type="match status" value="1"/>
</dbReference>
<dbReference type="InterPro" id="IPR058163">
    <property type="entry name" value="LysR-type_TF_proteobact-type"/>
</dbReference>
<dbReference type="GO" id="GO:0043565">
    <property type="term" value="F:sequence-specific DNA binding"/>
    <property type="evidence" value="ECO:0007669"/>
    <property type="project" value="TreeGrafter"/>
</dbReference>
<dbReference type="Pfam" id="PF00126">
    <property type="entry name" value="HTH_1"/>
    <property type="match status" value="1"/>
</dbReference>
<evidence type="ECO:0000256" key="2">
    <source>
        <dbReference type="ARBA" id="ARBA00023015"/>
    </source>
</evidence>
<evidence type="ECO:0000256" key="5">
    <source>
        <dbReference type="SAM" id="MobiDB-lite"/>
    </source>
</evidence>